<dbReference type="EMBL" id="JACHMX010000001">
    <property type="protein sequence ID" value="MBB5857662.1"/>
    <property type="molecule type" value="Genomic_DNA"/>
</dbReference>
<dbReference type="PANTHER" id="PTHR36923:SF3">
    <property type="entry name" value="FERREDOXIN"/>
    <property type="match status" value="1"/>
</dbReference>
<evidence type="ECO:0000256" key="6">
    <source>
        <dbReference type="ARBA" id="ARBA00023014"/>
    </source>
</evidence>
<organism evidence="10 11">
    <name type="scientific">Amycolatopsis umgeniensis</name>
    <dbReference type="NCBI Taxonomy" id="336628"/>
    <lineage>
        <taxon>Bacteria</taxon>
        <taxon>Bacillati</taxon>
        <taxon>Actinomycetota</taxon>
        <taxon>Actinomycetes</taxon>
        <taxon>Pseudonocardiales</taxon>
        <taxon>Pseudonocardiaceae</taxon>
        <taxon>Amycolatopsis</taxon>
    </lineage>
</organism>
<keyword evidence="7" id="KW-0003">3Fe-4S</keyword>
<dbReference type="GO" id="GO:0005506">
    <property type="term" value="F:iron ion binding"/>
    <property type="evidence" value="ECO:0007669"/>
    <property type="project" value="UniProtKB-UniRule"/>
</dbReference>
<evidence type="ECO:0000256" key="8">
    <source>
        <dbReference type="RuleBase" id="RU368020"/>
    </source>
</evidence>
<protein>
    <recommendedName>
        <fullName evidence="8">Ferredoxin</fullName>
    </recommendedName>
</protein>
<keyword evidence="4 8" id="KW-0249">Electron transport</keyword>
<dbReference type="GO" id="GO:0009055">
    <property type="term" value="F:electron transfer activity"/>
    <property type="evidence" value="ECO:0007669"/>
    <property type="project" value="UniProtKB-UniRule"/>
</dbReference>
<dbReference type="AlphaFoldDB" id="A0A841BGH1"/>
<dbReference type="InterPro" id="IPR051269">
    <property type="entry name" value="Fe-S_cluster_ET"/>
</dbReference>
<dbReference type="GO" id="GO:0051538">
    <property type="term" value="F:3 iron, 4 sulfur cluster binding"/>
    <property type="evidence" value="ECO:0007669"/>
    <property type="project" value="UniProtKB-KW"/>
</dbReference>
<evidence type="ECO:0000259" key="9">
    <source>
        <dbReference type="PROSITE" id="PS51379"/>
    </source>
</evidence>
<dbReference type="SUPFAM" id="SSF54862">
    <property type="entry name" value="4Fe-4S ferredoxins"/>
    <property type="match status" value="1"/>
</dbReference>
<keyword evidence="11" id="KW-1185">Reference proteome</keyword>
<dbReference type="RefSeq" id="WP_184903963.1">
    <property type="nucleotide sequence ID" value="NZ_JACHMX010000001.1"/>
</dbReference>
<reference evidence="10 11" key="1">
    <citation type="submission" date="2020-08" db="EMBL/GenBank/DDBJ databases">
        <title>Sequencing the genomes of 1000 actinobacteria strains.</title>
        <authorList>
            <person name="Klenk H.-P."/>
        </authorList>
    </citation>
    <scope>NUCLEOTIDE SEQUENCE [LARGE SCALE GENOMIC DNA]</scope>
    <source>
        <strain evidence="10 11">DSM 45272</strain>
    </source>
</reference>
<evidence type="ECO:0000256" key="7">
    <source>
        <dbReference type="ARBA" id="ARBA00023291"/>
    </source>
</evidence>
<name>A0A841BGH1_9PSEU</name>
<evidence type="ECO:0000256" key="2">
    <source>
        <dbReference type="ARBA" id="ARBA00022448"/>
    </source>
</evidence>
<evidence type="ECO:0000256" key="1">
    <source>
        <dbReference type="ARBA" id="ARBA00001927"/>
    </source>
</evidence>
<evidence type="ECO:0000313" key="10">
    <source>
        <dbReference type="EMBL" id="MBB5857662.1"/>
    </source>
</evidence>
<feature type="domain" description="4Fe-4S ferredoxin-type" evidence="9">
    <location>
        <begin position="1"/>
        <end position="29"/>
    </location>
</feature>
<evidence type="ECO:0000313" key="11">
    <source>
        <dbReference type="Proteomes" id="UP000580861"/>
    </source>
</evidence>
<gene>
    <name evidence="10" type="ORF">HDA45_007749</name>
</gene>
<dbReference type="InterPro" id="IPR001080">
    <property type="entry name" value="3Fe4S_ferredoxin"/>
</dbReference>
<proteinExistence type="predicted"/>
<dbReference type="PANTHER" id="PTHR36923">
    <property type="entry name" value="FERREDOXIN"/>
    <property type="match status" value="1"/>
</dbReference>
<dbReference type="Pfam" id="PF13370">
    <property type="entry name" value="Fer4_13"/>
    <property type="match status" value="1"/>
</dbReference>
<keyword evidence="6 8" id="KW-0411">Iron-sulfur</keyword>
<dbReference type="PRINTS" id="PR00352">
    <property type="entry name" value="3FE4SFRDOXIN"/>
</dbReference>
<dbReference type="Proteomes" id="UP000580861">
    <property type="component" value="Unassembled WGS sequence"/>
</dbReference>
<comment type="caution">
    <text evidence="10">The sequence shown here is derived from an EMBL/GenBank/DDBJ whole genome shotgun (WGS) entry which is preliminary data.</text>
</comment>
<accession>A0A841BGH1</accession>
<keyword evidence="2 8" id="KW-0813">Transport</keyword>
<keyword evidence="3 8" id="KW-0479">Metal-binding</keyword>
<dbReference type="PROSITE" id="PS51379">
    <property type="entry name" value="4FE4S_FER_2"/>
    <property type="match status" value="1"/>
</dbReference>
<comment type="cofactor">
    <cofactor evidence="1">
        <name>[3Fe-4S] cluster</name>
        <dbReference type="ChEBI" id="CHEBI:21137"/>
    </cofactor>
</comment>
<evidence type="ECO:0000256" key="3">
    <source>
        <dbReference type="ARBA" id="ARBA00022723"/>
    </source>
</evidence>
<evidence type="ECO:0000256" key="5">
    <source>
        <dbReference type="ARBA" id="ARBA00023004"/>
    </source>
</evidence>
<sequence>MKITVDQDRCCGAGTCVLLAPDVFDQREEDGIVLLLEETPGPGLHDVAREAASVCPGAAITVNERP</sequence>
<keyword evidence="5 8" id="KW-0408">Iron</keyword>
<evidence type="ECO:0000256" key="4">
    <source>
        <dbReference type="ARBA" id="ARBA00022982"/>
    </source>
</evidence>
<dbReference type="InterPro" id="IPR017896">
    <property type="entry name" value="4Fe4S_Fe-S-bd"/>
</dbReference>
<dbReference type="Gene3D" id="3.30.70.20">
    <property type="match status" value="1"/>
</dbReference>
<comment type="function">
    <text evidence="8">Ferredoxins are iron-sulfur proteins that transfer electrons in a wide variety of metabolic reactions.</text>
</comment>